<comment type="catalytic activity">
    <reaction evidence="5">
        <text>3-hydroxy-2-methylpropanoate + NAD(+) = 2-methyl-3-oxopropanoate + NADH + H(+)</text>
        <dbReference type="Rhea" id="RHEA:17681"/>
        <dbReference type="ChEBI" id="CHEBI:11805"/>
        <dbReference type="ChEBI" id="CHEBI:15378"/>
        <dbReference type="ChEBI" id="CHEBI:57540"/>
        <dbReference type="ChEBI" id="CHEBI:57700"/>
        <dbReference type="ChEBI" id="CHEBI:57945"/>
        <dbReference type="EC" id="1.1.1.31"/>
    </reaction>
</comment>
<evidence type="ECO:0000256" key="5">
    <source>
        <dbReference type="RuleBase" id="RU910714"/>
    </source>
</evidence>
<evidence type="ECO:0000313" key="9">
    <source>
        <dbReference type="Proteomes" id="UP001501479"/>
    </source>
</evidence>
<dbReference type="Gene3D" id="1.10.1040.10">
    <property type="entry name" value="N-(1-d-carboxylethyl)-l-norvaline Dehydrogenase, domain 2"/>
    <property type="match status" value="1"/>
</dbReference>
<dbReference type="Pfam" id="PF03446">
    <property type="entry name" value="NAD_binding_2"/>
    <property type="match status" value="1"/>
</dbReference>
<dbReference type="SUPFAM" id="SSF51735">
    <property type="entry name" value="NAD(P)-binding Rossmann-fold domains"/>
    <property type="match status" value="1"/>
</dbReference>
<dbReference type="Gene3D" id="3.40.50.720">
    <property type="entry name" value="NAD(P)-binding Rossmann-like Domain"/>
    <property type="match status" value="1"/>
</dbReference>
<dbReference type="InterPro" id="IPR002204">
    <property type="entry name" value="3-OH-isobutyrate_DH-rel_CS"/>
</dbReference>
<evidence type="ECO:0000256" key="3">
    <source>
        <dbReference type="ARBA" id="ARBA00023002"/>
    </source>
</evidence>
<dbReference type="PIRSF" id="PIRSF000103">
    <property type="entry name" value="HIBADH"/>
    <property type="match status" value="1"/>
</dbReference>
<dbReference type="NCBIfam" id="TIGR01692">
    <property type="entry name" value="HIBADH"/>
    <property type="match status" value="1"/>
</dbReference>
<gene>
    <name evidence="8" type="primary">mmsB</name>
    <name evidence="8" type="ORF">GCM10022421_25800</name>
</gene>
<keyword evidence="3 5" id="KW-0560">Oxidoreductase</keyword>
<evidence type="ECO:0000256" key="4">
    <source>
        <dbReference type="ARBA" id="ARBA00023027"/>
    </source>
</evidence>
<dbReference type="InterPro" id="IPR008927">
    <property type="entry name" value="6-PGluconate_DH-like_C_sf"/>
</dbReference>
<dbReference type="Proteomes" id="UP001501479">
    <property type="component" value="Unassembled WGS sequence"/>
</dbReference>
<accession>A0ABP7EB37</accession>
<feature type="domain" description="3-hydroxyisobutyrate dehydrogenase-like NAD-binding" evidence="7">
    <location>
        <begin position="167"/>
        <end position="293"/>
    </location>
</feature>
<protein>
    <recommendedName>
        <fullName evidence="5">3-hydroxyisobutyrate dehydrogenase</fullName>
        <shortName evidence="5">HIBADH</shortName>
        <ecNumber evidence="5">1.1.1.31</ecNumber>
    </recommendedName>
</protein>
<comment type="similarity">
    <text evidence="1 5">Belongs to the HIBADH-related family.</text>
</comment>
<dbReference type="InterPro" id="IPR036291">
    <property type="entry name" value="NAD(P)-bd_dom_sf"/>
</dbReference>
<dbReference type="PANTHER" id="PTHR22981">
    <property type="entry name" value="3-HYDROXYISOBUTYRATE DEHYDROGENASE-RELATED"/>
    <property type="match status" value="1"/>
</dbReference>
<dbReference type="InterPro" id="IPR013328">
    <property type="entry name" value="6PGD_dom2"/>
</dbReference>
<dbReference type="SUPFAM" id="SSF48179">
    <property type="entry name" value="6-phosphogluconate dehydrogenase C-terminal domain-like"/>
    <property type="match status" value="1"/>
</dbReference>
<organism evidence="8 9">
    <name type="scientific">Oceanisphaera sediminis</name>
    <dbReference type="NCBI Taxonomy" id="981381"/>
    <lineage>
        <taxon>Bacteria</taxon>
        <taxon>Pseudomonadati</taxon>
        <taxon>Pseudomonadota</taxon>
        <taxon>Gammaproteobacteria</taxon>
        <taxon>Aeromonadales</taxon>
        <taxon>Aeromonadaceae</taxon>
        <taxon>Oceanisphaera</taxon>
    </lineage>
</organism>
<proteinExistence type="inferred from homology"/>
<sequence length="301" mass="31077">MMATIAFIGLGNMGSPMVANLLKAGHRVQVFDLQQAAVQGAAEKGAVPATSAVEAVQQAQVVISMLQSGTQVDSLYVSGPTPLFDHLPAGTLVIDCSTIDAATARATAAQALTHGLEFVDAPVSGGVAGAEAGTLTFIVGGSEAQFAKAKPVLQQMGKQVLHAGEHGAGQIAKACNNLLLAVQMAGTCEALNMGINNGLDPGVLSEIIKLSSGNNWVLQLYNPVPGVMDKVPASRGYQGGFLVKLMCKDLNLAMDLSRDSGSPVPMGAAARALFNLHQVAGHEELDFSSLFRLFRPTEGGK</sequence>
<reference evidence="9" key="1">
    <citation type="journal article" date="2019" name="Int. J. Syst. Evol. Microbiol.">
        <title>The Global Catalogue of Microorganisms (GCM) 10K type strain sequencing project: providing services to taxonomists for standard genome sequencing and annotation.</title>
        <authorList>
            <consortium name="The Broad Institute Genomics Platform"/>
            <consortium name="The Broad Institute Genome Sequencing Center for Infectious Disease"/>
            <person name="Wu L."/>
            <person name="Ma J."/>
        </authorList>
    </citation>
    <scope>NUCLEOTIDE SEQUENCE [LARGE SCALE GENOMIC DNA]</scope>
    <source>
        <strain evidence="9">JCM 17329</strain>
    </source>
</reference>
<evidence type="ECO:0000256" key="2">
    <source>
        <dbReference type="ARBA" id="ARBA00022456"/>
    </source>
</evidence>
<keyword evidence="9" id="KW-1185">Reference proteome</keyword>
<evidence type="ECO:0000313" key="8">
    <source>
        <dbReference type="EMBL" id="GAA3716781.1"/>
    </source>
</evidence>
<evidence type="ECO:0000259" key="7">
    <source>
        <dbReference type="Pfam" id="PF14833"/>
    </source>
</evidence>
<name>A0ABP7EB37_9GAMM</name>
<dbReference type="PANTHER" id="PTHR22981:SF7">
    <property type="entry name" value="3-HYDROXYISOBUTYRATE DEHYDROGENASE, MITOCHONDRIAL"/>
    <property type="match status" value="1"/>
</dbReference>
<dbReference type="EC" id="1.1.1.31" evidence="5"/>
<dbReference type="InterPro" id="IPR006115">
    <property type="entry name" value="6PGDH_NADP-bd"/>
</dbReference>
<evidence type="ECO:0000259" key="6">
    <source>
        <dbReference type="Pfam" id="PF03446"/>
    </source>
</evidence>
<comment type="caution">
    <text evidence="8">The sequence shown here is derived from an EMBL/GenBank/DDBJ whole genome shotgun (WGS) entry which is preliminary data.</text>
</comment>
<dbReference type="InterPro" id="IPR011548">
    <property type="entry name" value="HIBADH"/>
</dbReference>
<keyword evidence="4 5" id="KW-0520">NAD</keyword>
<dbReference type="EMBL" id="BAABDS010000038">
    <property type="protein sequence ID" value="GAA3716781.1"/>
    <property type="molecule type" value="Genomic_DNA"/>
</dbReference>
<comment type="pathway">
    <text evidence="5">Amino-acid degradation; L-valine degradation.</text>
</comment>
<keyword evidence="2 5" id="KW-0101">Branched-chain amino acid catabolism</keyword>
<evidence type="ECO:0000256" key="1">
    <source>
        <dbReference type="ARBA" id="ARBA00009080"/>
    </source>
</evidence>
<feature type="domain" description="6-phosphogluconate dehydrogenase NADP-binding" evidence="6">
    <location>
        <begin position="4"/>
        <end position="164"/>
    </location>
</feature>
<dbReference type="InterPro" id="IPR015815">
    <property type="entry name" value="HIBADH-related"/>
</dbReference>
<dbReference type="PROSITE" id="PS00895">
    <property type="entry name" value="3_HYDROXYISOBUT_DH"/>
    <property type="match status" value="1"/>
</dbReference>
<dbReference type="InterPro" id="IPR029154">
    <property type="entry name" value="HIBADH-like_NADP-bd"/>
</dbReference>
<dbReference type="Pfam" id="PF14833">
    <property type="entry name" value="NAD_binding_11"/>
    <property type="match status" value="1"/>
</dbReference>